<dbReference type="Proteomes" id="UP000778523">
    <property type="component" value="Unassembled WGS sequence"/>
</dbReference>
<keyword evidence="2" id="KW-1185">Reference proteome</keyword>
<evidence type="ECO:0000313" key="1">
    <source>
        <dbReference type="EMBL" id="NSL54872.1"/>
    </source>
</evidence>
<proteinExistence type="predicted"/>
<name>A0ABX2IEQ3_9RHOO</name>
<dbReference type="InterPro" id="IPR010342">
    <property type="entry name" value="DUF938"/>
</dbReference>
<dbReference type="Pfam" id="PF06080">
    <property type="entry name" value="DUF938"/>
    <property type="match status" value="1"/>
</dbReference>
<dbReference type="SUPFAM" id="SSF53335">
    <property type="entry name" value="S-adenosyl-L-methionine-dependent methyltransferases"/>
    <property type="match status" value="1"/>
</dbReference>
<dbReference type="PANTHER" id="PTHR20974:SF0">
    <property type="entry name" value="UPF0585 PROTEIN CG18661"/>
    <property type="match status" value="1"/>
</dbReference>
<comment type="caution">
    <text evidence="1">The sequence shown here is derived from an EMBL/GenBank/DDBJ whole genome shotgun (WGS) entry which is preliminary data.</text>
</comment>
<evidence type="ECO:0000313" key="2">
    <source>
        <dbReference type="Proteomes" id="UP000778523"/>
    </source>
</evidence>
<reference evidence="1 2" key="1">
    <citation type="submission" date="2020-06" db="EMBL/GenBank/DDBJ databases">
        <title>Draft genome of Uliginosibacterium sp. IMCC34675.</title>
        <authorList>
            <person name="Song J."/>
        </authorList>
    </citation>
    <scope>NUCLEOTIDE SEQUENCE [LARGE SCALE GENOMIC DNA]</scope>
    <source>
        <strain evidence="1 2">IMCC34675</strain>
    </source>
</reference>
<dbReference type="EMBL" id="JABCSC020000002">
    <property type="protein sequence ID" value="NSL54872.1"/>
    <property type="molecule type" value="Genomic_DNA"/>
</dbReference>
<dbReference type="Gene3D" id="3.40.50.150">
    <property type="entry name" value="Vaccinia Virus protein VP39"/>
    <property type="match status" value="1"/>
</dbReference>
<dbReference type="PANTHER" id="PTHR20974">
    <property type="entry name" value="UPF0585 PROTEIN CG18661"/>
    <property type="match status" value="1"/>
</dbReference>
<organism evidence="1 2">
    <name type="scientific">Uliginosibacterium aquaticum</name>
    <dbReference type="NCBI Taxonomy" id="2731212"/>
    <lineage>
        <taxon>Bacteria</taxon>
        <taxon>Pseudomonadati</taxon>
        <taxon>Pseudomonadota</taxon>
        <taxon>Betaproteobacteria</taxon>
        <taxon>Rhodocyclales</taxon>
        <taxon>Zoogloeaceae</taxon>
        <taxon>Uliginosibacterium</taxon>
    </lineage>
</organism>
<protein>
    <submittedName>
        <fullName evidence="1">DUF938 domain-containing protein</fullName>
    </submittedName>
</protein>
<dbReference type="InterPro" id="IPR029063">
    <property type="entry name" value="SAM-dependent_MTases_sf"/>
</dbReference>
<sequence>MNHSRPDAPSVARNREPILEVLREHFAACRKVLEIGSGTGQHAIHFAAALPHLAWQCSERTETLPGIEAWLASAALPNTLPPLQLDVSKPWPASGYDAVFSSNTLHIMAWHEVEQFFVRLPDALERPARLVIYGPFNYGGQYSSPSNAEFDQWLKAGGAHRGIRDFEAVCALADAQGLTLIEDRAMPANNRCLVWTF</sequence>
<accession>A0ABX2IEQ3</accession>
<gene>
    <name evidence="1" type="ORF">HJ583_007535</name>
</gene>